<dbReference type="AlphaFoldDB" id="A0A6B1DW08"/>
<name>A0A6B1DW08_9CHLR</name>
<dbReference type="Gene3D" id="3.30.470.30">
    <property type="entry name" value="DNA ligase/mRNA capping enzyme"/>
    <property type="match status" value="1"/>
</dbReference>
<sequence>MCHGQGEDVQCHSLSHLVLSSGCMAECELGGLPRQCLNRRFAEYPTVVIDTGAWHRHRNRDSASIRRCFTTRPRSSSHLASPIQSSVPPLGRSRPDVSRASFCQTVWAWRLAFMDRESLYRVHGCAFAVLALENEPVDPKL</sequence>
<comment type="caution">
    <text evidence="2">The sequence shown here is derived from an EMBL/GenBank/DDBJ whole genome shotgun (WGS) entry which is preliminary data.</text>
</comment>
<protein>
    <submittedName>
        <fullName evidence="2">Uncharacterized protein</fullName>
    </submittedName>
</protein>
<accession>A0A6B1DW08</accession>
<feature type="compositionally biased region" description="Polar residues" evidence="1">
    <location>
        <begin position="73"/>
        <end position="87"/>
    </location>
</feature>
<dbReference type="EMBL" id="VXPY01000088">
    <property type="protein sequence ID" value="MYD91166.1"/>
    <property type="molecule type" value="Genomic_DNA"/>
</dbReference>
<feature type="region of interest" description="Disordered" evidence="1">
    <location>
        <begin position="73"/>
        <end position="94"/>
    </location>
</feature>
<organism evidence="2">
    <name type="scientific">Caldilineaceae bacterium SB0662_bin_9</name>
    <dbReference type="NCBI Taxonomy" id="2605258"/>
    <lineage>
        <taxon>Bacteria</taxon>
        <taxon>Bacillati</taxon>
        <taxon>Chloroflexota</taxon>
        <taxon>Caldilineae</taxon>
        <taxon>Caldilineales</taxon>
        <taxon>Caldilineaceae</taxon>
    </lineage>
</organism>
<reference evidence="2" key="1">
    <citation type="submission" date="2019-09" db="EMBL/GenBank/DDBJ databases">
        <title>Characterisation of the sponge microbiome using genome-centric metagenomics.</title>
        <authorList>
            <person name="Engelberts J.P."/>
            <person name="Robbins S.J."/>
            <person name="De Goeij J.M."/>
            <person name="Aranda M."/>
            <person name="Bell S.C."/>
            <person name="Webster N.S."/>
        </authorList>
    </citation>
    <scope>NUCLEOTIDE SEQUENCE</scope>
    <source>
        <strain evidence="2">SB0662_bin_9</strain>
    </source>
</reference>
<evidence type="ECO:0000256" key="1">
    <source>
        <dbReference type="SAM" id="MobiDB-lite"/>
    </source>
</evidence>
<gene>
    <name evidence="2" type="ORF">F4Y08_12650</name>
</gene>
<proteinExistence type="predicted"/>
<evidence type="ECO:0000313" key="2">
    <source>
        <dbReference type="EMBL" id="MYD91166.1"/>
    </source>
</evidence>